<evidence type="ECO:0000313" key="2">
    <source>
        <dbReference type="EMBL" id="CAJ2505194.1"/>
    </source>
</evidence>
<name>A0AAI8VHS3_9PEZI</name>
<keyword evidence="3" id="KW-1185">Reference proteome</keyword>
<proteinExistence type="predicted"/>
<dbReference type="AlphaFoldDB" id="A0AAI8VHS3"/>
<reference evidence="2" key="1">
    <citation type="submission" date="2023-10" db="EMBL/GenBank/DDBJ databases">
        <authorList>
            <person name="Hackl T."/>
        </authorList>
    </citation>
    <scope>NUCLEOTIDE SEQUENCE</scope>
</reference>
<organism evidence="2 3">
    <name type="scientific">Anthostomella pinea</name>
    <dbReference type="NCBI Taxonomy" id="933095"/>
    <lineage>
        <taxon>Eukaryota</taxon>
        <taxon>Fungi</taxon>
        <taxon>Dikarya</taxon>
        <taxon>Ascomycota</taxon>
        <taxon>Pezizomycotina</taxon>
        <taxon>Sordariomycetes</taxon>
        <taxon>Xylariomycetidae</taxon>
        <taxon>Xylariales</taxon>
        <taxon>Xylariaceae</taxon>
        <taxon>Anthostomella</taxon>
    </lineage>
</organism>
<protein>
    <submittedName>
        <fullName evidence="2">Uu.00g125880.m01.CDS01</fullName>
    </submittedName>
</protein>
<gene>
    <name evidence="2" type="ORF">KHLLAP_LOCUS5662</name>
</gene>
<feature type="compositionally biased region" description="Low complexity" evidence="1">
    <location>
        <begin position="8"/>
        <end position="19"/>
    </location>
</feature>
<comment type="caution">
    <text evidence="2">The sequence shown here is derived from an EMBL/GenBank/DDBJ whole genome shotgun (WGS) entry which is preliminary data.</text>
</comment>
<dbReference type="Proteomes" id="UP001295740">
    <property type="component" value="Unassembled WGS sequence"/>
</dbReference>
<evidence type="ECO:0000313" key="3">
    <source>
        <dbReference type="Proteomes" id="UP001295740"/>
    </source>
</evidence>
<accession>A0AAI8VHS3</accession>
<dbReference type="EMBL" id="CAUWAG010000007">
    <property type="protein sequence ID" value="CAJ2505194.1"/>
    <property type="molecule type" value="Genomic_DNA"/>
</dbReference>
<evidence type="ECO:0000256" key="1">
    <source>
        <dbReference type="SAM" id="MobiDB-lite"/>
    </source>
</evidence>
<sequence>MRAKSRSRAASATSRVTSSGLPSSAARVASPTFASQHLPAYLLTAATDDDVDEPDTHTSGAMETLRRLAETEFIHYDKFEEHVGPQLRLIEIHADSSGTTSYINENLTEGDLLSRLVSSEASSSRAVDASCQLVTMRTSSRGTATEGVGMSKAGFLQLIDAFQIDRCILQLVQLNSYGLHMFSNGHDGCTYFVADMRYELFWSFDPTTMRTRGILIVRRPDDRYFGAKYFGRALEKLVSSVKQQSAHIFNPYMLLFVALVDLASWVEESRYGEWKRIIDFEHTTGYGPYGGLSNGKAELPIDHITSTAKAIEATSVHFARFQRHMDIIDALIAELEDGSTWRNWFQHPTAKRQLELCERDTCSLC</sequence>
<feature type="region of interest" description="Disordered" evidence="1">
    <location>
        <begin position="1"/>
        <end position="25"/>
    </location>
</feature>